<gene>
    <name evidence="3" type="ORF">EJC51_08685</name>
</gene>
<accession>A0A3S9HVQ2</accession>
<dbReference type="InterPro" id="IPR007111">
    <property type="entry name" value="NACHT_NTPase"/>
</dbReference>
<dbReference type="InterPro" id="IPR011990">
    <property type="entry name" value="TPR-like_helical_dom_sf"/>
</dbReference>
<dbReference type="KEGG" id="saqu:EJC51_08685"/>
<dbReference type="SUPFAM" id="SSF48452">
    <property type="entry name" value="TPR-like"/>
    <property type="match status" value="1"/>
</dbReference>
<evidence type="ECO:0000259" key="2">
    <source>
        <dbReference type="PROSITE" id="PS50837"/>
    </source>
</evidence>
<feature type="domain" description="NACHT" evidence="2">
    <location>
        <begin position="367"/>
        <end position="504"/>
    </location>
</feature>
<protein>
    <submittedName>
        <fullName evidence="3">NACHT domain-containing protein</fullName>
    </submittedName>
</protein>
<dbReference type="PROSITE" id="PS50837">
    <property type="entry name" value="NACHT"/>
    <property type="match status" value="1"/>
</dbReference>
<organism evidence="3 4">
    <name type="scientific">Streptomyces aquilus</name>
    <dbReference type="NCBI Taxonomy" id="2548456"/>
    <lineage>
        <taxon>Bacteria</taxon>
        <taxon>Bacillati</taxon>
        <taxon>Actinomycetota</taxon>
        <taxon>Actinomycetes</taxon>
        <taxon>Kitasatosporales</taxon>
        <taxon>Streptomycetaceae</taxon>
        <taxon>Streptomyces</taxon>
    </lineage>
</organism>
<dbReference type="InterPro" id="IPR027417">
    <property type="entry name" value="P-loop_NTPase"/>
</dbReference>
<dbReference type="PANTHER" id="PTHR46844">
    <property type="entry name" value="SLR5058 PROTEIN"/>
    <property type="match status" value="1"/>
</dbReference>
<dbReference type="PANTHER" id="PTHR46844:SF1">
    <property type="entry name" value="SLR5058 PROTEIN"/>
    <property type="match status" value="1"/>
</dbReference>
<proteinExistence type="predicted"/>
<dbReference type="SUPFAM" id="SSF48371">
    <property type="entry name" value="ARM repeat"/>
    <property type="match status" value="1"/>
</dbReference>
<feature type="region of interest" description="Disordered" evidence="1">
    <location>
        <begin position="1"/>
        <end position="109"/>
    </location>
</feature>
<dbReference type="SUPFAM" id="SSF52540">
    <property type="entry name" value="P-loop containing nucleoside triphosphate hydrolases"/>
    <property type="match status" value="1"/>
</dbReference>
<sequence>MQRGASSKETPLCGLIADVARCSSPPERASPFPQDPEQRRNPLEDLDGEMRRVLGLERAADENESQCEHHGRDHTEGEPDEDLHEATPPGKSPTSSGNRRRSASKGSQGRGWCTAVACRDARGCISASMCQWLEYAEGVGTTHDARAALETVLSAALRTDQPRDKLSAALIGVQTFSFMRDSLSGLGTTPDTIDVEHACSRVRDALFVELPKKYGPLVEELNLTLPQSRVVLSVLGGMTITQAVRELEEMGEHHHRSWGSRLMPVAAKRLAAWVIKREEGARPAAADDRLRAYMDKLVLHCGELPSWFPPLSFTEISQEVIVTPPADSGGQSDPPGERSATAISLGKSTGTTAPRRMQLSSALDRYHFLTLVGGPGSGKSWAVRARALSLAKEQSVDGHPQRIPILIAAPKLETVLAEAKPSSGDPAALAKALAEALPSDVAQVPDAVTEVAQLLQTQSPVELLIDGYDEVREQQPLLAAKLSEIIDLLHPRHSRFVLTTRPSAVPQHRVAKQTVLCEVQPFGTAEQLRFVRAWFEGRTERSLHVRRWVTDRRIEWLRSPLLLALLCKVSEGKDDTPPRTEHELWKRALKRLTAEEDRHAGLSETDDERVRLRLHLLKDVASLFQNDSGLCTEVPIATIEDRLAGAPQWQALERLIAPRTAIDDLVATGVVQKAKWRDDYVLVFLHDAIRDHLLAQHLAEHGTWFGYVWRIWAQPEWEQVIGATGTFLAEPDVLIRELEIRFSDDPLNAARFTAGLVLAAGACVSEEKRERIRDELLVLLCSNDFIDRSRSAVLLSSMKDSRTVGLVRNLLHPSLPTHVITAALRAIAGGTAHESLEALIDCARRDDFTPEERESAVDALAETTTKAALDALESLAADERAHPVVRAAAALHALRSFDTSAAVRKLLVTSDVSARLSQRELAERVLRHADTALSLAEEIATGTLEPSDPYCAALILSVDPAAAEHGEKHLVRGLPGNMVVDVTADAVERLRSAALQDPLLVVLARYILEPGAPTELRWLMACTVKSADTPTLIGIWDAFADELSKKRLVDVGQFLLEEADRLPPEIREKLCSAIDGGVFGPLVQALRVPGRDPLPEPRQAAALDTGGEVGALQSAQSVSEAEPVALPTIEQILNSTQPMTRRYQLLRAVRRAIPAQGPERRDSAVLTAVMAVGSVTDWIDVQPRVAPLAEARLVVTPHANADVELARLRAKWPDRQEEVEHTPAPFSAQVLDARAEAALMSNDLDEAATMALASIGARQADMLAPTMDSVSALFAAGATSGRTWSTHRQVHAYLSRLPRGYRQEILKAWLAAANSDFSTVAGVLEKLPAFTRSLPDVAGLRLAAGVSGEEALKHVVSWAGCMRVAVLLQAVRAFDVSPIVAARLDAARAALTRQAHALCTSWPPVKLDAPSNQGTPRWSWTLVEIATTQLKRGRADIAVAIYESVVDKSPDNARFLNNLGFCQIPLDRDLALRTLDKAAGLFAVPFAVNVANRMLLHLLNGNAKTALEIGDDYYRRGSPATPGSWLWNMDASSVLEEDVDEQAYIMELGRRAAVSLGEYDLAEVWEQRLRSRRAGAGGAGDDG</sequence>
<name>A0A3S9HVQ2_9ACTN</name>
<evidence type="ECO:0000313" key="4">
    <source>
        <dbReference type="Proteomes" id="UP000280197"/>
    </source>
</evidence>
<evidence type="ECO:0000256" key="1">
    <source>
        <dbReference type="SAM" id="MobiDB-lite"/>
    </source>
</evidence>
<dbReference type="Gene3D" id="1.25.10.10">
    <property type="entry name" value="Leucine-rich Repeat Variant"/>
    <property type="match status" value="1"/>
</dbReference>
<reference evidence="3 4" key="1">
    <citation type="submission" date="2018-12" db="EMBL/GenBank/DDBJ databases">
        <authorList>
            <person name="Li K."/>
        </authorList>
    </citation>
    <scope>NUCLEOTIDE SEQUENCE [LARGE SCALE GENOMIC DNA]</scope>
    <source>
        <strain evidence="4">CR22</strain>
    </source>
</reference>
<keyword evidence="4" id="KW-1185">Reference proteome</keyword>
<dbReference type="Gene3D" id="1.25.40.10">
    <property type="entry name" value="Tetratricopeptide repeat domain"/>
    <property type="match status" value="1"/>
</dbReference>
<evidence type="ECO:0000313" key="3">
    <source>
        <dbReference type="EMBL" id="AZP16179.1"/>
    </source>
</evidence>
<dbReference type="Gene3D" id="3.40.50.300">
    <property type="entry name" value="P-loop containing nucleotide triphosphate hydrolases"/>
    <property type="match status" value="1"/>
</dbReference>
<dbReference type="InterPro" id="IPR011989">
    <property type="entry name" value="ARM-like"/>
</dbReference>
<dbReference type="Pfam" id="PF05729">
    <property type="entry name" value="NACHT"/>
    <property type="match status" value="1"/>
</dbReference>
<feature type="region of interest" description="Disordered" evidence="1">
    <location>
        <begin position="323"/>
        <end position="353"/>
    </location>
</feature>
<dbReference type="InterPro" id="IPR016024">
    <property type="entry name" value="ARM-type_fold"/>
</dbReference>
<dbReference type="Proteomes" id="UP000280197">
    <property type="component" value="Chromosome"/>
</dbReference>
<feature type="compositionally biased region" description="Basic and acidic residues" evidence="1">
    <location>
        <begin position="36"/>
        <end position="77"/>
    </location>
</feature>
<dbReference type="EMBL" id="CP034463">
    <property type="protein sequence ID" value="AZP16179.1"/>
    <property type="molecule type" value="Genomic_DNA"/>
</dbReference>